<proteinExistence type="predicted"/>
<evidence type="ECO:0000313" key="4">
    <source>
        <dbReference type="Proteomes" id="UP000006671"/>
    </source>
</evidence>
<name>D2W6E7_NAEGR</name>
<keyword evidence="4" id="KW-1185">Reference proteome</keyword>
<dbReference type="Proteomes" id="UP000006671">
    <property type="component" value="Unassembled WGS sequence"/>
</dbReference>
<feature type="transmembrane region" description="Helical" evidence="2">
    <location>
        <begin position="219"/>
        <end position="240"/>
    </location>
</feature>
<reference evidence="3 4" key="1">
    <citation type="journal article" date="2010" name="Cell">
        <title>The genome of Naegleria gruberi illuminates early eukaryotic versatility.</title>
        <authorList>
            <person name="Fritz-Laylin L.K."/>
            <person name="Prochnik S.E."/>
            <person name="Ginger M.L."/>
            <person name="Dacks J.B."/>
            <person name="Carpenter M.L."/>
            <person name="Field M.C."/>
            <person name="Kuo A."/>
            <person name="Paredez A."/>
            <person name="Chapman J."/>
            <person name="Pham J."/>
            <person name="Shu S."/>
            <person name="Neupane R."/>
            <person name="Cipriano M."/>
            <person name="Mancuso J."/>
            <person name="Tu H."/>
            <person name="Salamov A."/>
            <person name="Lindquist E."/>
            <person name="Shapiro H."/>
            <person name="Lucas S."/>
            <person name="Grigoriev I.V."/>
            <person name="Cande W.Z."/>
            <person name="Fulton C."/>
            <person name="Rokhsar D.S."/>
            <person name="Dawson S.C."/>
        </authorList>
    </citation>
    <scope>NUCLEOTIDE SEQUENCE [LARGE SCALE GENOMIC DNA]</scope>
    <source>
        <strain evidence="3 4">NEG-M</strain>
    </source>
</reference>
<evidence type="ECO:0000256" key="2">
    <source>
        <dbReference type="SAM" id="Phobius"/>
    </source>
</evidence>
<sequence>MSSQNKAKGKKTNKGCCGIVTRTGNSSDYARRYKKWKKIGKLIKFASASFHNCVKFFSEHKKKIEEYDNKLGDLEGIDTTTYVGERIELIATSYYGLKSVISKLPDPPVTTRTPFFNFYFGEDGETTWLNFCRTVGAANLDESYKKIYDSVMEIDGNVLVEDVEALVNVHVDPQVAQKGWEEKRTLLKAIKEVEKKYETLEKDIKTNKKDFVQKRETSLVSWYNVAFGSAISLLIVMTTLSDLIPFDTLSGLGMDKQNTTAIYPTYYSRNDTTVYTDHNQNFRDSKILAAIVDVLNSSFFKTGAYAAFLTIMDAMLNSINNKSILINSDTTTNVLEVTFKLITFFSIILNIAIGLSFNTAII</sequence>
<dbReference type="KEGG" id="ngr:NAEGRDRAFT_54957"/>
<feature type="transmembrane region" description="Helical" evidence="2">
    <location>
        <begin position="341"/>
        <end position="361"/>
    </location>
</feature>
<organism evidence="4">
    <name type="scientific">Naegleria gruberi</name>
    <name type="common">Amoeba</name>
    <dbReference type="NCBI Taxonomy" id="5762"/>
    <lineage>
        <taxon>Eukaryota</taxon>
        <taxon>Discoba</taxon>
        <taxon>Heterolobosea</taxon>
        <taxon>Tetramitia</taxon>
        <taxon>Eutetramitia</taxon>
        <taxon>Vahlkampfiidae</taxon>
        <taxon>Naegleria</taxon>
    </lineage>
</organism>
<keyword evidence="2" id="KW-1133">Transmembrane helix</keyword>
<evidence type="ECO:0000313" key="3">
    <source>
        <dbReference type="EMBL" id="EFC35355.1"/>
    </source>
</evidence>
<dbReference type="VEuPathDB" id="AmoebaDB:NAEGRDRAFT_54957"/>
<protein>
    <submittedName>
        <fullName evidence="3">Predicted protein</fullName>
    </submittedName>
</protein>
<keyword evidence="2" id="KW-0812">Transmembrane</keyword>
<dbReference type="RefSeq" id="XP_002668099.1">
    <property type="nucleotide sequence ID" value="XM_002668053.1"/>
</dbReference>
<keyword evidence="2" id="KW-0472">Membrane</keyword>
<dbReference type="EMBL" id="GG739326">
    <property type="protein sequence ID" value="EFC35355.1"/>
    <property type="molecule type" value="Genomic_DNA"/>
</dbReference>
<evidence type="ECO:0000256" key="1">
    <source>
        <dbReference type="SAM" id="Coils"/>
    </source>
</evidence>
<keyword evidence="1" id="KW-0175">Coiled coil</keyword>
<gene>
    <name evidence="3" type="ORF">NAEGRDRAFT_54957</name>
</gene>
<feature type="coiled-coil region" evidence="1">
    <location>
        <begin position="183"/>
        <end position="210"/>
    </location>
</feature>
<accession>D2W6E7</accession>
<dbReference type="GeneID" id="8858678"/>
<dbReference type="AlphaFoldDB" id="D2W6E7"/>
<dbReference type="InParanoid" id="D2W6E7"/>